<dbReference type="PhylomeDB" id="Q17IZ6"/>
<name>Q17IZ6_AEDAE</name>
<gene>
    <name evidence="5" type="ORF">AaeL_AAEL002196</name>
</gene>
<feature type="domain" description="Cathepsin propeptide inhibitor" evidence="4">
    <location>
        <begin position="31"/>
        <end position="91"/>
    </location>
</feature>
<dbReference type="GO" id="GO:0006508">
    <property type="term" value="P:proteolysis"/>
    <property type="evidence" value="ECO:0007669"/>
    <property type="project" value="InterPro"/>
</dbReference>
<dbReference type="Proteomes" id="UP000682892">
    <property type="component" value="Unassembled WGS sequence"/>
</dbReference>
<dbReference type="Gene3D" id="3.90.70.10">
    <property type="entry name" value="Cysteine proteinases"/>
    <property type="match status" value="1"/>
</dbReference>
<comment type="similarity">
    <text evidence="1">Belongs to the peptidase C1 family.</text>
</comment>
<dbReference type="InterPro" id="IPR013201">
    <property type="entry name" value="Prot_inhib_I29"/>
</dbReference>
<dbReference type="GO" id="GO:0008234">
    <property type="term" value="F:cysteine-type peptidase activity"/>
    <property type="evidence" value="ECO:0007669"/>
    <property type="project" value="InterPro"/>
</dbReference>
<dbReference type="InterPro" id="IPR013128">
    <property type="entry name" value="Peptidase_C1A"/>
</dbReference>
<reference evidence="5" key="2">
    <citation type="journal article" date="2007" name="Science">
        <title>Genome sequence of Aedes aegypti, a major arbovirus vector.</title>
        <authorList>
            <person name="Nene V."/>
            <person name="Wortman J.R."/>
            <person name="Lawson D."/>
            <person name="Haas B."/>
            <person name="Kodira C."/>
            <person name="Tu Z.J."/>
            <person name="Loftus B."/>
            <person name="Xi Z."/>
            <person name="Megy K."/>
            <person name="Grabherr M."/>
            <person name="Ren Q."/>
            <person name="Zdobnov E.M."/>
            <person name="Lobo N.F."/>
            <person name="Campbell K.S."/>
            <person name="Brown S.E."/>
            <person name="Bonaldo M.F."/>
            <person name="Zhu J."/>
            <person name="Sinkins S.P."/>
            <person name="Hogenkamp D.G."/>
            <person name="Amedeo P."/>
            <person name="Arensburger P."/>
            <person name="Atkinson P.W."/>
            <person name="Bidwell S."/>
            <person name="Biedler J."/>
            <person name="Birney E."/>
            <person name="Bruggner R.V."/>
            <person name="Costas J."/>
            <person name="Coy M.R."/>
            <person name="Crabtree J."/>
            <person name="Crawford M."/>
            <person name="Debruyn B."/>
            <person name="Decaprio D."/>
            <person name="Eiglmeier K."/>
            <person name="Eisenstadt E."/>
            <person name="El-Dorry H."/>
            <person name="Gelbart W.M."/>
            <person name="Gomes S.L."/>
            <person name="Hammond M."/>
            <person name="Hannick L.I."/>
            <person name="Hogan J.R."/>
            <person name="Holmes M.H."/>
            <person name="Jaffe D."/>
            <person name="Johnston J.S."/>
            <person name="Kennedy R.C."/>
            <person name="Koo H."/>
            <person name="Kravitz S."/>
            <person name="Kriventseva E.V."/>
            <person name="Kulp D."/>
            <person name="Labutti K."/>
            <person name="Lee E."/>
            <person name="Li S."/>
            <person name="Lovin D.D."/>
            <person name="Mao C."/>
            <person name="Mauceli E."/>
            <person name="Menck C.F."/>
            <person name="Miller J.R."/>
            <person name="Montgomery P."/>
            <person name="Mori A."/>
            <person name="Nascimento A.L."/>
            <person name="Naveira H.F."/>
            <person name="Nusbaum C."/>
            <person name="O'leary S."/>
            <person name="Orvis J."/>
            <person name="Pertea M."/>
            <person name="Quesneville H."/>
            <person name="Reidenbach K.R."/>
            <person name="Rogers Y.H."/>
            <person name="Roth C.W."/>
            <person name="Schneider J.R."/>
            <person name="Schatz M."/>
            <person name="Shumway M."/>
            <person name="Stanke M."/>
            <person name="Stinson E.O."/>
            <person name="Tubio J.M."/>
            <person name="Vanzee J.P."/>
            <person name="Verjovski-Almeida S."/>
            <person name="Werner D."/>
            <person name="White O."/>
            <person name="Wyder S."/>
            <person name="Zeng Q."/>
            <person name="Zhao Q."/>
            <person name="Zhao Y."/>
            <person name="Hill C.A."/>
            <person name="Raikhel A.S."/>
            <person name="Soares M.B."/>
            <person name="Knudson D.L."/>
            <person name="Lee N.H."/>
            <person name="Galagan J."/>
            <person name="Salzberg S.L."/>
            <person name="Paulsen I.T."/>
            <person name="Dimopoulos G."/>
            <person name="Collins F.H."/>
            <person name="Birren B."/>
            <person name="Fraser-Liggett C.M."/>
            <person name="Severson D.W."/>
        </authorList>
    </citation>
    <scope>NUCLEOTIDE SEQUENCE [LARGE SCALE GENOMIC DNA]</scope>
    <source>
        <strain evidence="5">Liverpool</strain>
    </source>
</reference>
<dbReference type="PANTHER" id="PTHR12411">
    <property type="entry name" value="CYSTEINE PROTEASE FAMILY C1-RELATED"/>
    <property type="match status" value="1"/>
</dbReference>
<dbReference type="SMART" id="SM00645">
    <property type="entry name" value="Pept_C1"/>
    <property type="match status" value="1"/>
</dbReference>
<evidence type="ECO:0000259" key="4">
    <source>
        <dbReference type="SMART" id="SM00848"/>
    </source>
</evidence>
<dbReference type="VEuPathDB" id="VectorBase:AAEL002196"/>
<dbReference type="SMART" id="SM00848">
    <property type="entry name" value="Inhibitor_I29"/>
    <property type="match status" value="1"/>
</dbReference>
<dbReference type="AlphaFoldDB" id="Q17IZ6"/>
<dbReference type="Pfam" id="PF08246">
    <property type="entry name" value="Inhibitor_I29"/>
    <property type="match status" value="1"/>
</dbReference>
<evidence type="ECO:0000313" key="5">
    <source>
        <dbReference type="EMBL" id="EAT46597.1"/>
    </source>
</evidence>
<reference evidence="5" key="1">
    <citation type="submission" date="2005-10" db="EMBL/GenBank/DDBJ databases">
        <authorList>
            <person name="Loftus B.J."/>
            <person name="Nene V.M."/>
            <person name="Hannick L.I."/>
            <person name="Bidwell S."/>
            <person name="Haas B."/>
            <person name="Amedeo P."/>
            <person name="Orvis J."/>
            <person name="Wortman J.R."/>
            <person name="White O.R."/>
            <person name="Salzberg S."/>
            <person name="Shumway M."/>
            <person name="Koo H."/>
            <person name="Zhao Y."/>
            <person name="Holmes M."/>
            <person name="Miller J."/>
            <person name="Schatz M."/>
            <person name="Pop M."/>
            <person name="Pai G."/>
            <person name="Utterback T."/>
            <person name="Rogers Y.-H."/>
            <person name="Kravitz S."/>
            <person name="Fraser C.M."/>
        </authorList>
    </citation>
    <scope>NUCLEOTIDE SEQUENCE</scope>
    <source>
        <strain evidence="5">Liverpool</strain>
    </source>
</reference>
<accession>Q17IZ6</accession>
<evidence type="ECO:0000256" key="1">
    <source>
        <dbReference type="ARBA" id="ARBA00008455"/>
    </source>
</evidence>
<feature type="chain" id="PRO_5018767136" evidence="2">
    <location>
        <begin position="21"/>
        <end position="313"/>
    </location>
</feature>
<dbReference type="STRING" id="7159.Q17IZ6"/>
<dbReference type="Pfam" id="PF00112">
    <property type="entry name" value="Peptidase_C1"/>
    <property type="match status" value="1"/>
</dbReference>
<organism evidence="5 6">
    <name type="scientific">Aedes aegypti</name>
    <name type="common">Yellowfever mosquito</name>
    <name type="synonym">Culex aegypti</name>
    <dbReference type="NCBI Taxonomy" id="7159"/>
    <lineage>
        <taxon>Eukaryota</taxon>
        <taxon>Metazoa</taxon>
        <taxon>Ecdysozoa</taxon>
        <taxon>Arthropoda</taxon>
        <taxon>Hexapoda</taxon>
        <taxon>Insecta</taxon>
        <taxon>Pterygota</taxon>
        <taxon>Neoptera</taxon>
        <taxon>Endopterygota</taxon>
        <taxon>Diptera</taxon>
        <taxon>Nematocera</taxon>
        <taxon>Culicoidea</taxon>
        <taxon>Culicidae</taxon>
        <taxon>Culicinae</taxon>
        <taxon>Aedini</taxon>
        <taxon>Aedes</taxon>
        <taxon>Stegomyia</taxon>
    </lineage>
</organism>
<dbReference type="EMBL" id="CH477236">
    <property type="protein sequence ID" value="EAT46597.1"/>
    <property type="molecule type" value="Genomic_DNA"/>
</dbReference>
<keyword evidence="2" id="KW-0732">Signal</keyword>
<dbReference type="InterPro" id="IPR038765">
    <property type="entry name" value="Papain-like_cys_pep_sf"/>
</dbReference>
<evidence type="ECO:0000313" key="6">
    <source>
        <dbReference type="Proteomes" id="UP000682892"/>
    </source>
</evidence>
<feature type="signal peptide" evidence="2">
    <location>
        <begin position="1"/>
        <end position="20"/>
    </location>
</feature>
<dbReference type="eggNOG" id="KOG1543">
    <property type="taxonomic scope" value="Eukaryota"/>
</dbReference>
<dbReference type="OMA" id="INSHNRE"/>
<evidence type="ECO:0000256" key="2">
    <source>
        <dbReference type="SAM" id="SignalP"/>
    </source>
</evidence>
<reference evidence="5" key="3">
    <citation type="submission" date="2012-09" db="EMBL/GenBank/DDBJ databases">
        <authorList>
            <consortium name="VectorBase"/>
        </authorList>
    </citation>
    <scope>NUCLEOTIDE SEQUENCE</scope>
    <source>
        <strain evidence="5">Liverpool</strain>
    </source>
</reference>
<sequence>MKKQLLWILSALIVAAGDIGERVDEGDVTNFDTFLGAYQKKYKAKYRMDRRKRAFKKNMQEIEEHNANYEQGKSTFQMGVNELADMDKSSYLKKMVRMTDAIDHRKLDVDFNDEMLQATNAFGEEFVQATQNSMPDSLDWRDKGFTTMAVNQKTCGSCYAFSIGHALNGQIMRRIGRVEYVSTQQMVDCSTSAGNKGCAGGSLRFTMQYLQNSQGIMRSSDYPYTSSSSKQSEYFQEEGRVGQKACKQQLASCKAPATKLVTSLVCRSHPIKQFSVSDSVQEWAVLDVVSGVSPKEQLCRVTASHTVSLKNAE</sequence>
<dbReference type="InterPro" id="IPR000668">
    <property type="entry name" value="Peptidase_C1A_C"/>
</dbReference>
<evidence type="ECO:0000259" key="3">
    <source>
        <dbReference type="SMART" id="SM00645"/>
    </source>
</evidence>
<protein>
    <submittedName>
        <fullName evidence="5">AAEL002196-PA</fullName>
    </submittedName>
</protein>
<proteinExistence type="inferred from homology"/>
<feature type="domain" description="Peptidase C1A papain C-terminal" evidence="3">
    <location>
        <begin position="134"/>
        <end position="310"/>
    </location>
</feature>
<dbReference type="PaxDb" id="7159-AAEL002196-PA"/>
<dbReference type="SUPFAM" id="SSF54001">
    <property type="entry name" value="Cysteine proteinases"/>
    <property type="match status" value="1"/>
</dbReference>